<comment type="caution">
    <text evidence="1">The sequence shown here is derived from an EMBL/GenBank/DDBJ whole genome shotgun (WGS) entry which is preliminary data.</text>
</comment>
<name>A0A4Y2QY30_ARAVE</name>
<proteinExistence type="predicted"/>
<dbReference type="EMBL" id="BGPR01015108">
    <property type="protein sequence ID" value="GBN68039.1"/>
    <property type="molecule type" value="Genomic_DNA"/>
</dbReference>
<dbReference type="AlphaFoldDB" id="A0A4Y2QY30"/>
<evidence type="ECO:0000313" key="1">
    <source>
        <dbReference type="EMBL" id="GBN68039.1"/>
    </source>
</evidence>
<accession>A0A4Y2QY30</accession>
<reference evidence="1 2" key="1">
    <citation type="journal article" date="2019" name="Sci. Rep.">
        <title>Orb-weaving spider Araneus ventricosus genome elucidates the spidroin gene catalogue.</title>
        <authorList>
            <person name="Kono N."/>
            <person name="Nakamura H."/>
            <person name="Ohtoshi R."/>
            <person name="Moran D.A.P."/>
            <person name="Shinohara A."/>
            <person name="Yoshida Y."/>
            <person name="Fujiwara M."/>
            <person name="Mori M."/>
            <person name="Tomita M."/>
            <person name="Arakawa K."/>
        </authorList>
    </citation>
    <scope>NUCLEOTIDE SEQUENCE [LARGE SCALE GENOMIC DNA]</scope>
</reference>
<protein>
    <submittedName>
        <fullName evidence="1">Uncharacterized protein</fullName>
    </submittedName>
</protein>
<evidence type="ECO:0000313" key="2">
    <source>
        <dbReference type="Proteomes" id="UP000499080"/>
    </source>
</evidence>
<keyword evidence="2" id="KW-1185">Reference proteome</keyword>
<dbReference type="Proteomes" id="UP000499080">
    <property type="component" value="Unassembled WGS sequence"/>
</dbReference>
<sequence>MASTPSYSIYAVKWHLRRWPTHMASTPHRSPNIFKDTMSFSDYSSSNGGSCRQVHVRIYWNFAHNGLQGTREKNQDEINQIIWGGHVTGSLCSIHQRPNNWYPASVLCKIHVHTSSGVPEKTFGTGHVGNIS</sequence>
<organism evidence="1 2">
    <name type="scientific">Araneus ventricosus</name>
    <name type="common">Orbweaver spider</name>
    <name type="synonym">Epeira ventricosa</name>
    <dbReference type="NCBI Taxonomy" id="182803"/>
    <lineage>
        <taxon>Eukaryota</taxon>
        <taxon>Metazoa</taxon>
        <taxon>Ecdysozoa</taxon>
        <taxon>Arthropoda</taxon>
        <taxon>Chelicerata</taxon>
        <taxon>Arachnida</taxon>
        <taxon>Araneae</taxon>
        <taxon>Araneomorphae</taxon>
        <taxon>Entelegynae</taxon>
        <taxon>Araneoidea</taxon>
        <taxon>Araneidae</taxon>
        <taxon>Araneus</taxon>
    </lineage>
</organism>
<gene>
    <name evidence="1" type="ORF">AVEN_205344_1</name>
</gene>